<dbReference type="InterPro" id="IPR013149">
    <property type="entry name" value="ADH-like_C"/>
</dbReference>
<evidence type="ECO:0000259" key="7">
    <source>
        <dbReference type="Pfam" id="PF08240"/>
    </source>
</evidence>
<feature type="domain" description="Alcohol dehydrogenase-like C-terminal" evidence="6">
    <location>
        <begin position="180"/>
        <end position="304"/>
    </location>
</feature>
<comment type="caution">
    <text evidence="8">The sequence shown here is derived from an EMBL/GenBank/DDBJ whole genome shotgun (WGS) entry which is preliminary data.</text>
</comment>
<dbReference type="AlphaFoldDB" id="A0AAD5JXB9"/>
<dbReference type="GO" id="GO:0008270">
    <property type="term" value="F:zinc ion binding"/>
    <property type="evidence" value="ECO:0007669"/>
    <property type="project" value="InterPro"/>
</dbReference>
<sequence length="310" mass="33772">MSIENTFHGWACPGKGQPLEWRELPLKKFEDDDLEISVTHCGICGSDIHTMDSGWGPTDYPCVTGHEIVGVVTKLGKNVMSFSIGDRVGIGAQCGSCDDCKRCNNDQENVCCQHLTTYNSRWKCGDKTFGGHSKFVFKIPDALSSEAATVFFCGGVTTYWPLKNHGVNENSHVGIIGVGGLGHFAIQWAKALGAYVTVFSRSDREREDAKLLGADDYVISTDEAALRARDGTFSHIMCTSFGDNFAWLLFLGLMEPNGTFIVIDYPEAPLTNIPAGPLIYRQISIVGTALGSPKTTREMLDFAAEKGVKP</sequence>
<dbReference type="InterPro" id="IPR029752">
    <property type="entry name" value="D-isomer_DH_CS1"/>
</dbReference>
<keyword evidence="9" id="KW-1185">Reference proteome</keyword>
<proteinExistence type="inferred from homology"/>
<keyword evidence="3 5" id="KW-0862">Zinc</keyword>
<evidence type="ECO:0000256" key="2">
    <source>
        <dbReference type="ARBA" id="ARBA00022723"/>
    </source>
</evidence>
<dbReference type="InterPro" id="IPR047109">
    <property type="entry name" value="CAD-like"/>
</dbReference>
<dbReference type="InterPro" id="IPR013154">
    <property type="entry name" value="ADH-like_N"/>
</dbReference>
<feature type="domain" description="Alcohol dehydrogenase-like N-terminal" evidence="7">
    <location>
        <begin position="31"/>
        <end position="136"/>
    </location>
</feature>
<dbReference type="SUPFAM" id="SSF51735">
    <property type="entry name" value="NAD(P)-binding Rossmann-fold domains"/>
    <property type="match status" value="1"/>
</dbReference>
<dbReference type="SUPFAM" id="SSF50129">
    <property type="entry name" value="GroES-like"/>
    <property type="match status" value="1"/>
</dbReference>
<name>A0AAD5JXB9_9FUNG</name>
<evidence type="ECO:0000313" key="8">
    <source>
        <dbReference type="EMBL" id="KAI9258778.1"/>
    </source>
</evidence>
<evidence type="ECO:0000313" key="9">
    <source>
        <dbReference type="Proteomes" id="UP001209540"/>
    </source>
</evidence>
<evidence type="ECO:0000259" key="6">
    <source>
        <dbReference type="Pfam" id="PF00107"/>
    </source>
</evidence>
<accession>A0AAD5JXB9</accession>
<reference evidence="8" key="2">
    <citation type="submission" date="2023-02" db="EMBL/GenBank/DDBJ databases">
        <authorList>
            <consortium name="DOE Joint Genome Institute"/>
            <person name="Mondo S.J."/>
            <person name="Chang Y."/>
            <person name="Wang Y."/>
            <person name="Ahrendt S."/>
            <person name="Andreopoulos W."/>
            <person name="Barry K."/>
            <person name="Beard J."/>
            <person name="Benny G.L."/>
            <person name="Blankenship S."/>
            <person name="Bonito G."/>
            <person name="Cuomo C."/>
            <person name="Desiro A."/>
            <person name="Gervers K.A."/>
            <person name="Hundley H."/>
            <person name="Kuo A."/>
            <person name="LaButti K."/>
            <person name="Lang B.F."/>
            <person name="Lipzen A."/>
            <person name="O'Donnell K."/>
            <person name="Pangilinan J."/>
            <person name="Reynolds N."/>
            <person name="Sandor L."/>
            <person name="Smith M.W."/>
            <person name="Tsang A."/>
            <person name="Grigoriev I.V."/>
            <person name="Stajich J.E."/>
            <person name="Spatafora J.W."/>
        </authorList>
    </citation>
    <scope>NUCLEOTIDE SEQUENCE</scope>
    <source>
        <strain evidence="8">RSA 2281</strain>
    </source>
</reference>
<protein>
    <submittedName>
        <fullName evidence="8">Chaperonin 10-like protein</fullName>
    </submittedName>
</protein>
<dbReference type="Proteomes" id="UP001209540">
    <property type="component" value="Unassembled WGS sequence"/>
</dbReference>
<dbReference type="PANTHER" id="PTHR42683">
    <property type="entry name" value="ALDEHYDE REDUCTASE"/>
    <property type="match status" value="1"/>
</dbReference>
<dbReference type="Pfam" id="PF00107">
    <property type="entry name" value="ADH_zinc_N"/>
    <property type="match status" value="1"/>
</dbReference>
<organism evidence="8 9">
    <name type="scientific">Phascolomyces articulosus</name>
    <dbReference type="NCBI Taxonomy" id="60185"/>
    <lineage>
        <taxon>Eukaryota</taxon>
        <taxon>Fungi</taxon>
        <taxon>Fungi incertae sedis</taxon>
        <taxon>Mucoromycota</taxon>
        <taxon>Mucoromycotina</taxon>
        <taxon>Mucoromycetes</taxon>
        <taxon>Mucorales</taxon>
        <taxon>Lichtheimiaceae</taxon>
        <taxon>Phascolomyces</taxon>
    </lineage>
</organism>
<dbReference type="Gene3D" id="3.90.180.10">
    <property type="entry name" value="Medium-chain alcohol dehydrogenases, catalytic domain"/>
    <property type="match status" value="1"/>
</dbReference>
<dbReference type="CDD" id="cd05283">
    <property type="entry name" value="CAD1"/>
    <property type="match status" value="1"/>
</dbReference>
<dbReference type="Pfam" id="PF08240">
    <property type="entry name" value="ADH_N"/>
    <property type="match status" value="1"/>
</dbReference>
<dbReference type="InterPro" id="IPR036291">
    <property type="entry name" value="NAD(P)-bd_dom_sf"/>
</dbReference>
<comment type="similarity">
    <text evidence="5">Belongs to the zinc-containing alcohol dehydrogenase family.</text>
</comment>
<gene>
    <name evidence="8" type="ORF">BDA99DRAFT_538704</name>
</gene>
<reference evidence="8" key="1">
    <citation type="journal article" date="2022" name="IScience">
        <title>Evolution of zygomycete secretomes and the origins of terrestrial fungal ecologies.</title>
        <authorList>
            <person name="Chang Y."/>
            <person name="Wang Y."/>
            <person name="Mondo S."/>
            <person name="Ahrendt S."/>
            <person name="Andreopoulos W."/>
            <person name="Barry K."/>
            <person name="Beard J."/>
            <person name="Benny G.L."/>
            <person name="Blankenship S."/>
            <person name="Bonito G."/>
            <person name="Cuomo C."/>
            <person name="Desiro A."/>
            <person name="Gervers K.A."/>
            <person name="Hundley H."/>
            <person name="Kuo A."/>
            <person name="LaButti K."/>
            <person name="Lang B.F."/>
            <person name="Lipzen A."/>
            <person name="O'Donnell K."/>
            <person name="Pangilinan J."/>
            <person name="Reynolds N."/>
            <person name="Sandor L."/>
            <person name="Smith M.E."/>
            <person name="Tsang A."/>
            <person name="Grigoriev I.V."/>
            <person name="Stajich J.E."/>
            <person name="Spatafora J.W."/>
        </authorList>
    </citation>
    <scope>NUCLEOTIDE SEQUENCE</scope>
    <source>
        <strain evidence="8">RSA 2281</strain>
    </source>
</reference>
<keyword evidence="4" id="KW-0560">Oxidoreductase</keyword>
<evidence type="ECO:0000256" key="4">
    <source>
        <dbReference type="ARBA" id="ARBA00023002"/>
    </source>
</evidence>
<dbReference type="FunFam" id="3.40.50.720:FF:000022">
    <property type="entry name" value="Cinnamyl alcohol dehydrogenase"/>
    <property type="match status" value="1"/>
</dbReference>
<dbReference type="PROSITE" id="PS00065">
    <property type="entry name" value="D_2_HYDROXYACID_DH_1"/>
    <property type="match status" value="1"/>
</dbReference>
<comment type="cofactor">
    <cofactor evidence="1 5">
        <name>Zn(2+)</name>
        <dbReference type="ChEBI" id="CHEBI:29105"/>
    </cofactor>
</comment>
<evidence type="ECO:0000256" key="3">
    <source>
        <dbReference type="ARBA" id="ARBA00022833"/>
    </source>
</evidence>
<dbReference type="EMBL" id="JAIXMP010000018">
    <property type="protein sequence ID" value="KAI9258778.1"/>
    <property type="molecule type" value="Genomic_DNA"/>
</dbReference>
<evidence type="ECO:0000256" key="5">
    <source>
        <dbReference type="RuleBase" id="RU361277"/>
    </source>
</evidence>
<dbReference type="InterPro" id="IPR002328">
    <property type="entry name" value="ADH_Zn_CS"/>
</dbReference>
<dbReference type="Gene3D" id="3.40.50.720">
    <property type="entry name" value="NAD(P)-binding Rossmann-like Domain"/>
    <property type="match status" value="1"/>
</dbReference>
<dbReference type="GO" id="GO:0016616">
    <property type="term" value="F:oxidoreductase activity, acting on the CH-OH group of donors, NAD or NADP as acceptor"/>
    <property type="evidence" value="ECO:0007669"/>
    <property type="project" value="InterPro"/>
</dbReference>
<keyword evidence="2 5" id="KW-0479">Metal-binding</keyword>
<evidence type="ECO:0000256" key="1">
    <source>
        <dbReference type="ARBA" id="ARBA00001947"/>
    </source>
</evidence>
<dbReference type="PROSITE" id="PS00059">
    <property type="entry name" value="ADH_ZINC"/>
    <property type="match status" value="1"/>
</dbReference>
<dbReference type="InterPro" id="IPR011032">
    <property type="entry name" value="GroES-like_sf"/>
</dbReference>